<dbReference type="Pfam" id="PF07331">
    <property type="entry name" value="TctB"/>
    <property type="match status" value="1"/>
</dbReference>
<proteinExistence type="predicted"/>
<evidence type="ECO:0000259" key="3">
    <source>
        <dbReference type="Pfam" id="PF07331"/>
    </source>
</evidence>
<evidence type="ECO:0000313" key="5">
    <source>
        <dbReference type="Proteomes" id="UP000291469"/>
    </source>
</evidence>
<feature type="region of interest" description="Disordered" evidence="1">
    <location>
        <begin position="80"/>
        <end position="143"/>
    </location>
</feature>
<keyword evidence="5" id="KW-1185">Reference proteome</keyword>
<accession>A0A411YBL0</accession>
<feature type="domain" description="DUF1468" evidence="3">
    <location>
        <begin position="144"/>
        <end position="217"/>
    </location>
</feature>
<feature type="compositionally biased region" description="Basic and acidic residues" evidence="1">
    <location>
        <begin position="112"/>
        <end position="129"/>
    </location>
</feature>
<gene>
    <name evidence="4" type="ORF">ER308_02610</name>
</gene>
<feature type="transmembrane region" description="Helical" evidence="2">
    <location>
        <begin position="152"/>
        <end position="185"/>
    </location>
</feature>
<feature type="transmembrane region" description="Helical" evidence="2">
    <location>
        <begin position="191"/>
        <end position="212"/>
    </location>
</feature>
<keyword evidence="2" id="KW-0472">Membrane</keyword>
<keyword evidence="2" id="KW-0812">Transmembrane</keyword>
<feature type="transmembrane region" description="Helical" evidence="2">
    <location>
        <begin position="58"/>
        <end position="78"/>
    </location>
</feature>
<evidence type="ECO:0000313" key="4">
    <source>
        <dbReference type="EMBL" id="QBI18565.1"/>
    </source>
</evidence>
<feature type="transmembrane region" description="Helical" evidence="2">
    <location>
        <begin position="20"/>
        <end position="38"/>
    </location>
</feature>
<feature type="compositionally biased region" description="Basic and acidic residues" evidence="1">
    <location>
        <begin position="84"/>
        <end position="94"/>
    </location>
</feature>
<organism evidence="4 5">
    <name type="scientific">Egibacter rhizosphaerae</name>
    <dbReference type="NCBI Taxonomy" id="1670831"/>
    <lineage>
        <taxon>Bacteria</taxon>
        <taxon>Bacillati</taxon>
        <taxon>Actinomycetota</taxon>
        <taxon>Nitriliruptoria</taxon>
        <taxon>Egibacterales</taxon>
        <taxon>Egibacteraceae</taxon>
        <taxon>Egibacter</taxon>
    </lineage>
</organism>
<protein>
    <recommendedName>
        <fullName evidence="3">DUF1468 domain-containing protein</fullName>
    </recommendedName>
</protein>
<keyword evidence="2" id="KW-1133">Transmembrane helix</keyword>
<dbReference type="InterPro" id="IPR009936">
    <property type="entry name" value="DUF1468"/>
</dbReference>
<dbReference type="RefSeq" id="WP_131153563.1">
    <property type="nucleotide sequence ID" value="NZ_CP036402.1"/>
</dbReference>
<dbReference type="AlphaFoldDB" id="A0A411YBL0"/>
<sequence length="222" mass="23406">MSEASQRPGFGQRLRRYANVPDALFGSGFVALGTWMAQHSLVQWGVVTEDGRLEPGGMPFLAGSLLAVLGLGVILTSLRPGGKPRTDEAAEARNEPAPADKVAVASGTAHGRALEGRDGEASAEEHEVEVASQHLDSGADADTHTDRPTRALAVFGITVAAVVVAEWMGLLPALGLMMVAMLVFMERVAPWVAVVIAVVVSIVAHLIFVEFLNVPLPEPPFL</sequence>
<evidence type="ECO:0000256" key="1">
    <source>
        <dbReference type="SAM" id="MobiDB-lite"/>
    </source>
</evidence>
<evidence type="ECO:0000256" key="2">
    <source>
        <dbReference type="SAM" id="Phobius"/>
    </source>
</evidence>
<dbReference type="EMBL" id="CP036402">
    <property type="protein sequence ID" value="QBI18565.1"/>
    <property type="molecule type" value="Genomic_DNA"/>
</dbReference>
<dbReference type="Proteomes" id="UP000291469">
    <property type="component" value="Chromosome"/>
</dbReference>
<dbReference type="KEGG" id="erz:ER308_02610"/>
<name>A0A411YBL0_9ACTN</name>
<reference evidence="4 5" key="1">
    <citation type="submission" date="2019-01" db="EMBL/GenBank/DDBJ databases">
        <title>Egibacter rhizosphaerae EGI 80759T.</title>
        <authorList>
            <person name="Chen D.-D."/>
            <person name="Tian Y."/>
            <person name="Jiao J.-Y."/>
            <person name="Zhang X.-T."/>
            <person name="Zhang Y.-G."/>
            <person name="Zhang Y."/>
            <person name="Xiao M."/>
            <person name="Shu W.-S."/>
            <person name="Li W.-J."/>
        </authorList>
    </citation>
    <scope>NUCLEOTIDE SEQUENCE [LARGE SCALE GENOMIC DNA]</scope>
    <source>
        <strain evidence="4 5">EGI 80759</strain>
    </source>
</reference>